<evidence type="ECO:0000313" key="5">
    <source>
        <dbReference type="EMBL" id="MCW3804272.1"/>
    </source>
</evidence>
<reference evidence="5" key="1">
    <citation type="submission" date="2022-10" db="EMBL/GenBank/DDBJ databases">
        <authorList>
            <person name="Yu W.X."/>
        </authorList>
    </citation>
    <scope>NUCLEOTIDE SEQUENCE</scope>
    <source>
        <strain evidence="5">D04</strain>
    </source>
</reference>
<organism evidence="5 6">
    <name type="scientific">Plebeiibacterium marinum</name>
    <dbReference type="NCBI Taxonomy" id="2992111"/>
    <lineage>
        <taxon>Bacteria</taxon>
        <taxon>Pseudomonadati</taxon>
        <taxon>Bacteroidota</taxon>
        <taxon>Bacteroidia</taxon>
        <taxon>Marinilabiliales</taxon>
        <taxon>Marinilabiliaceae</taxon>
        <taxon>Plebeiibacterium</taxon>
    </lineage>
</organism>
<dbReference type="SMART" id="SM00116">
    <property type="entry name" value="CBS"/>
    <property type="match status" value="2"/>
</dbReference>
<protein>
    <submittedName>
        <fullName evidence="5">CBS domain-containing protein</fullName>
    </submittedName>
</protein>
<sequence>MELYLDSADINEIEEAFKLGFIDGLTTTPTFMHRHGITDIDGAIVKLSKMVPVLMIEALGDTAEEIVAEAKRLLSLGLDKKKTVFKIPASLIAAQACKMLREEGMMVNIHLVYNIQQAYMAMAAGATYVCVLVGRMQDQGYDALKLVDDCVKLVNKYNYDTKIMFSSVRHPEHVKNAIELGAQNITIPWNIMKNLNNNNFTEIGTQQFVNHTRQMTLKVGEVIGSKNPTIGLDAKVTDATVEMTKYGTGAVSVIDADGNLVGIFTDGDLRRHMNSDGEKILTMKMSDLDMKMPINVDIDAKLYEAVSIFKDKQVDNIIAVSNGKPVGMLDVQDLVKLEIL</sequence>
<proteinExistence type="predicted"/>
<evidence type="ECO:0000256" key="1">
    <source>
        <dbReference type="ARBA" id="ARBA00023122"/>
    </source>
</evidence>
<dbReference type="GO" id="GO:0005975">
    <property type="term" value="P:carbohydrate metabolic process"/>
    <property type="evidence" value="ECO:0007669"/>
    <property type="project" value="InterPro"/>
</dbReference>
<comment type="caution">
    <text evidence="5">The sequence shown here is derived from an EMBL/GenBank/DDBJ whole genome shotgun (WGS) entry which is preliminary data.</text>
</comment>
<dbReference type="InterPro" id="IPR000644">
    <property type="entry name" value="CBS_dom"/>
</dbReference>
<dbReference type="AlphaFoldDB" id="A0AAE3MBU5"/>
<dbReference type="Pfam" id="PF00923">
    <property type="entry name" value="TAL_FSA"/>
    <property type="match status" value="1"/>
</dbReference>
<keyword evidence="6" id="KW-1185">Reference proteome</keyword>
<evidence type="ECO:0000256" key="2">
    <source>
        <dbReference type="ARBA" id="ARBA00023270"/>
    </source>
</evidence>
<keyword evidence="2" id="KW-0704">Schiff base</keyword>
<dbReference type="Pfam" id="PF00571">
    <property type="entry name" value="CBS"/>
    <property type="match status" value="2"/>
</dbReference>
<accession>A0AAE3MBU5</accession>
<evidence type="ECO:0000259" key="4">
    <source>
        <dbReference type="PROSITE" id="PS51371"/>
    </source>
</evidence>
<evidence type="ECO:0000313" key="6">
    <source>
        <dbReference type="Proteomes" id="UP001207408"/>
    </source>
</evidence>
<dbReference type="PANTHER" id="PTHR10683:SF40">
    <property type="entry name" value="FRUCTOSE-6-PHOSPHATE ALDOLASE 1-RELATED"/>
    <property type="match status" value="1"/>
</dbReference>
<keyword evidence="1 3" id="KW-0129">CBS domain</keyword>
<dbReference type="PROSITE" id="PS51371">
    <property type="entry name" value="CBS"/>
    <property type="match status" value="1"/>
</dbReference>
<name>A0AAE3MBU5_9BACT</name>
<dbReference type="PANTHER" id="PTHR10683">
    <property type="entry name" value="TRANSALDOLASE"/>
    <property type="match status" value="1"/>
</dbReference>
<dbReference type="InterPro" id="IPR013785">
    <property type="entry name" value="Aldolase_TIM"/>
</dbReference>
<dbReference type="EMBL" id="JAPDPI010000002">
    <property type="protein sequence ID" value="MCW3804272.1"/>
    <property type="molecule type" value="Genomic_DNA"/>
</dbReference>
<dbReference type="Gene3D" id="3.10.580.10">
    <property type="entry name" value="CBS-domain"/>
    <property type="match status" value="1"/>
</dbReference>
<dbReference type="RefSeq" id="WP_301197497.1">
    <property type="nucleotide sequence ID" value="NZ_JAPDPI010000002.1"/>
</dbReference>
<gene>
    <name evidence="5" type="ORF">OM074_01475</name>
</gene>
<dbReference type="Gene3D" id="3.20.20.70">
    <property type="entry name" value="Aldolase class I"/>
    <property type="match status" value="1"/>
</dbReference>
<dbReference type="SUPFAM" id="SSF54631">
    <property type="entry name" value="CBS-domain pair"/>
    <property type="match status" value="1"/>
</dbReference>
<dbReference type="InterPro" id="IPR001585">
    <property type="entry name" value="TAL/FSA"/>
</dbReference>
<evidence type="ECO:0000256" key="3">
    <source>
        <dbReference type="PROSITE-ProRule" id="PRU00703"/>
    </source>
</evidence>
<dbReference type="Proteomes" id="UP001207408">
    <property type="component" value="Unassembled WGS sequence"/>
</dbReference>
<dbReference type="InterPro" id="IPR046342">
    <property type="entry name" value="CBS_dom_sf"/>
</dbReference>
<dbReference type="SUPFAM" id="SSF51569">
    <property type="entry name" value="Aldolase"/>
    <property type="match status" value="1"/>
</dbReference>
<feature type="domain" description="CBS" evidence="4">
    <location>
        <begin position="223"/>
        <end position="280"/>
    </location>
</feature>